<keyword evidence="5 9" id="KW-1133">Transmembrane helix</keyword>
<feature type="binding site" evidence="8">
    <location>
        <position position="262"/>
    </location>
    <ligand>
        <name>Zn(2+)</name>
        <dbReference type="ChEBI" id="CHEBI:29105"/>
        <note>catalytic</note>
    </ligand>
</feature>
<dbReference type="GO" id="GO:0046514">
    <property type="term" value="P:ceramide catabolic process"/>
    <property type="evidence" value="ECO:0000318"/>
    <property type="project" value="GO_Central"/>
</dbReference>
<keyword evidence="3 9" id="KW-0812">Transmembrane</keyword>
<dbReference type="InterPro" id="IPR008901">
    <property type="entry name" value="ACER"/>
</dbReference>
<comment type="subcellular location">
    <subcellularLocation>
        <location evidence="1">Membrane</location>
        <topology evidence="1">Multi-pass membrane protein</topology>
    </subcellularLocation>
</comment>
<evidence type="ECO:0000313" key="10">
    <source>
        <dbReference type="EMBL" id="CBF75665.1"/>
    </source>
</evidence>
<dbReference type="KEGG" id="ani:ANIA_10452"/>
<feature type="binding site" evidence="7">
    <location>
        <position position="27"/>
    </location>
    <ligand>
        <name>Ca(2+)</name>
        <dbReference type="ChEBI" id="CHEBI:29108"/>
    </ligand>
</feature>
<feature type="transmembrane region" description="Helical" evidence="9">
    <location>
        <begin position="150"/>
        <end position="168"/>
    </location>
</feature>
<dbReference type="PANTHER" id="PTHR46187">
    <property type="entry name" value="ALKALINE CERAMIDASE 3"/>
    <property type="match status" value="1"/>
</dbReference>
<evidence type="ECO:0000313" key="11">
    <source>
        <dbReference type="Proteomes" id="UP000000560"/>
    </source>
</evidence>
<evidence type="ECO:0000256" key="8">
    <source>
        <dbReference type="PIRSR" id="PIRSR608901-2"/>
    </source>
</evidence>
<feature type="binding site" evidence="8">
    <location>
        <position position="266"/>
    </location>
    <ligand>
        <name>Zn(2+)</name>
        <dbReference type="ChEBI" id="CHEBI:29105"/>
        <note>catalytic</note>
    </ligand>
</feature>
<feature type="transmembrane region" description="Helical" evidence="9">
    <location>
        <begin position="125"/>
        <end position="144"/>
    </location>
</feature>
<keyword evidence="6 9" id="KW-0472">Membrane</keyword>
<dbReference type="InParanoid" id="C8V3U7"/>
<keyword evidence="7" id="KW-0106">Calcium</keyword>
<sequence>MRLLPSIPYPPPSQDGYWHPVTSTLNWCEEDYYATIYSAEIVNTLTNLLFMALGVKGIQSCRRNGHDTIFQVAYYGYLVVGTGSFLFHSTLKYPMQLVDELSMIYTTCLMCYASFSYSRSNNYRIVLSIFLTALAVFITLYYHYLQNPVFHQNAYALLTAIVLIRSMYTMEMKLRPSLRHSTEEDRLEREKKGLPVLSKEQQHYENERDLKTLKTMWLMVGYGLSVFLGGFAIWNLDNYFCSTIRRWRREIGLPWGILLEGHGWWHIMTGTGAYLYIVWGIWLRHCLNNRQEEYYLWWPHIWSIPEIVRTSVTTNGSAKKSQ</sequence>
<dbReference type="GO" id="GO:0005789">
    <property type="term" value="C:endoplasmic reticulum membrane"/>
    <property type="evidence" value="ECO:0000318"/>
    <property type="project" value="GO_Central"/>
</dbReference>
<comment type="cofactor">
    <cofactor evidence="8">
        <name>Zn(2+)</name>
        <dbReference type="ChEBI" id="CHEBI:29105"/>
    </cofactor>
</comment>
<feature type="transmembrane region" description="Helical" evidence="9">
    <location>
        <begin position="263"/>
        <end position="283"/>
    </location>
</feature>
<comment type="similarity">
    <text evidence="2">Belongs to the alkaline ceramidase family.</text>
</comment>
<dbReference type="PANTHER" id="PTHR46187:SF3">
    <property type="entry name" value="ALKALINE CERAMIDASE 3"/>
    <property type="match status" value="1"/>
</dbReference>
<reference evidence="11" key="2">
    <citation type="journal article" date="2009" name="Fungal Genet. Biol.">
        <title>The 2008 update of the Aspergillus nidulans genome annotation: a community effort.</title>
        <authorList>
            <person name="Wortman J.R."/>
            <person name="Gilsenan J.M."/>
            <person name="Joardar V."/>
            <person name="Deegan J."/>
            <person name="Clutterbuck J."/>
            <person name="Andersen M.R."/>
            <person name="Archer D."/>
            <person name="Bencina M."/>
            <person name="Braus G."/>
            <person name="Coutinho P."/>
            <person name="von Dohren H."/>
            <person name="Doonan J."/>
            <person name="Driessen A.J."/>
            <person name="Durek P."/>
            <person name="Espeso E."/>
            <person name="Fekete E."/>
            <person name="Flipphi M."/>
            <person name="Estrada C.G."/>
            <person name="Geysens S."/>
            <person name="Goldman G."/>
            <person name="de Groot P.W."/>
            <person name="Hansen K."/>
            <person name="Harris S.D."/>
            <person name="Heinekamp T."/>
            <person name="Helmstaedt K."/>
            <person name="Henrissat B."/>
            <person name="Hofmann G."/>
            <person name="Homan T."/>
            <person name="Horio T."/>
            <person name="Horiuchi H."/>
            <person name="James S."/>
            <person name="Jones M."/>
            <person name="Karaffa L."/>
            <person name="Karanyi Z."/>
            <person name="Kato M."/>
            <person name="Keller N."/>
            <person name="Kelly D.E."/>
            <person name="Kiel J.A."/>
            <person name="Kim J.M."/>
            <person name="van der Klei I.J."/>
            <person name="Klis F.M."/>
            <person name="Kovalchuk A."/>
            <person name="Krasevec N."/>
            <person name="Kubicek C.P."/>
            <person name="Liu B."/>
            <person name="Maccabe A."/>
            <person name="Meyer V."/>
            <person name="Mirabito P."/>
            <person name="Miskei M."/>
            <person name="Mos M."/>
            <person name="Mullins J."/>
            <person name="Nelson D.R."/>
            <person name="Nielsen J."/>
            <person name="Oakley B.R."/>
            <person name="Osmani S.A."/>
            <person name="Pakula T."/>
            <person name="Paszewski A."/>
            <person name="Paulsen I."/>
            <person name="Pilsyk S."/>
            <person name="Pocsi I."/>
            <person name="Punt P.J."/>
            <person name="Ram A.F."/>
            <person name="Ren Q."/>
            <person name="Robellet X."/>
            <person name="Robson G."/>
            <person name="Seiboth B."/>
            <person name="van Solingen P."/>
            <person name="Specht T."/>
            <person name="Sun J."/>
            <person name="Taheri-Talesh N."/>
            <person name="Takeshita N."/>
            <person name="Ussery D."/>
            <person name="vanKuyk P.A."/>
            <person name="Visser H."/>
            <person name="van de Vondervoort P.J."/>
            <person name="de Vries R.P."/>
            <person name="Walton J."/>
            <person name="Xiang X."/>
            <person name="Xiong Y."/>
            <person name="Zeng A.P."/>
            <person name="Brandt B.W."/>
            <person name="Cornell M.J."/>
            <person name="van den Hondel C.A."/>
            <person name="Visser J."/>
            <person name="Oliver S.G."/>
            <person name="Turner G."/>
        </authorList>
    </citation>
    <scope>GENOME REANNOTATION</scope>
    <source>
        <strain evidence="11">FGSC A4 / ATCC 38163 / CBS 112.46 / NRRL 194 / M139</strain>
    </source>
</reference>
<dbReference type="HOGENOM" id="CLU_063293_2_0_1"/>
<dbReference type="GO" id="GO:0046872">
    <property type="term" value="F:metal ion binding"/>
    <property type="evidence" value="ECO:0007669"/>
    <property type="project" value="UniProtKB-KW"/>
</dbReference>
<evidence type="ECO:0000256" key="1">
    <source>
        <dbReference type="ARBA" id="ARBA00004141"/>
    </source>
</evidence>
<proteinExistence type="inferred from homology"/>
<keyword evidence="4" id="KW-0378">Hydrolase</keyword>
<dbReference type="Proteomes" id="UP000000560">
    <property type="component" value="Chromosome II"/>
</dbReference>
<evidence type="ECO:0000256" key="9">
    <source>
        <dbReference type="SAM" id="Phobius"/>
    </source>
</evidence>
<dbReference type="GO" id="GO:0046513">
    <property type="term" value="P:ceramide biosynthetic process"/>
    <property type="evidence" value="ECO:0000318"/>
    <property type="project" value="GO_Central"/>
</dbReference>
<dbReference type="OrthoDB" id="187171at2759"/>
<dbReference type="Pfam" id="PF05875">
    <property type="entry name" value="Ceramidase"/>
    <property type="match status" value="1"/>
</dbReference>
<keyword evidence="7" id="KW-0479">Metal-binding</keyword>
<feature type="transmembrane region" description="Helical" evidence="9">
    <location>
        <begin position="101"/>
        <end position="118"/>
    </location>
</feature>
<dbReference type="eggNOG" id="KOG2329">
    <property type="taxonomic scope" value="Eukaryota"/>
</dbReference>
<organism evidence="10 11">
    <name type="scientific">Emericella nidulans (strain FGSC A4 / ATCC 38163 / CBS 112.46 / NRRL 194 / M139)</name>
    <name type="common">Aspergillus nidulans</name>
    <dbReference type="NCBI Taxonomy" id="227321"/>
    <lineage>
        <taxon>Eukaryota</taxon>
        <taxon>Fungi</taxon>
        <taxon>Dikarya</taxon>
        <taxon>Ascomycota</taxon>
        <taxon>Pezizomycotina</taxon>
        <taxon>Eurotiomycetes</taxon>
        <taxon>Eurotiomycetidae</taxon>
        <taxon>Eurotiales</taxon>
        <taxon>Aspergillaceae</taxon>
        <taxon>Aspergillus</taxon>
        <taxon>Aspergillus subgen. Nidulantes</taxon>
    </lineage>
</organism>
<dbReference type="GeneID" id="2873083"/>
<gene>
    <name evidence="10" type="ORF">ANIA_10452</name>
</gene>
<feature type="binding site" evidence="7">
    <location>
        <position position="40"/>
    </location>
    <ligand>
        <name>Ca(2+)</name>
        <dbReference type="ChEBI" id="CHEBI:29108"/>
    </ligand>
</feature>
<evidence type="ECO:0000256" key="2">
    <source>
        <dbReference type="ARBA" id="ARBA00009780"/>
    </source>
</evidence>
<feature type="transmembrane region" description="Helical" evidence="9">
    <location>
        <begin position="216"/>
        <end position="236"/>
    </location>
</feature>
<dbReference type="FunCoup" id="C8V3U7">
    <property type="interactions" value="580"/>
</dbReference>
<evidence type="ECO:0000256" key="6">
    <source>
        <dbReference type="ARBA" id="ARBA00023136"/>
    </source>
</evidence>
<feature type="binding site" evidence="7">
    <location>
        <position position="29"/>
    </location>
    <ligand>
        <name>Ca(2+)</name>
        <dbReference type="ChEBI" id="CHEBI:29108"/>
    </ligand>
</feature>
<feature type="binding site" evidence="8">
    <location>
        <position position="88"/>
    </location>
    <ligand>
        <name>Zn(2+)</name>
        <dbReference type="ChEBI" id="CHEBI:29105"/>
        <note>catalytic</note>
    </ligand>
</feature>
<keyword evidence="11" id="KW-1185">Reference proteome</keyword>
<evidence type="ECO:0000256" key="3">
    <source>
        <dbReference type="ARBA" id="ARBA00022692"/>
    </source>
</evidence>
<evidence type="ECO:0000256" key="4">
    <source>
        <dbReference type="ARBA" id="ARBA00022801"/>
    </source>
</evidence>
<evidence type="ECO:0000256" key="7">
    <source>
        <dbReference type="PIRSR" id="PIRSR608901-1"/>
    </source>
</evidence>
<reference evidence="11" key="1">
    <citation type="journal article" date="2005" name="Nature">
        <title>Sequencing of Aspergillus nidulans and comparative analysis with A. fumigatus and A. oryzae.</title>
        <authorList>
            <person name="Galagan J.E."/>
            <person name="Calvo S.E."/>
            <person name="Cuomo C."/>
            <person name="Ma L.J."/>
            <person name="Wortman J.R."/>
            <person name="Batzoglou S."/>
            <person name="Lee S.I."/>
            <person name="Basturkmen M."/>
            <person name="Spevak C.C."/>
            <person name="Clutterbuck J."/>
            <person name="Kapitonov V."/>
            <person name="Jurka J."/>
            <person name="Scazzocchio C."/>
            <person name="Farman M."/>
            <person name="Butler J."/>
            <person name="Purcell S."/>
            <person name="Harris S."/>
            <person name="Braus G.H."/>
            <person name="Draht O."/>
            <person name="Busch S."/>
            <person name="D'Enfert C."/>
            <person name="Bouchier C."/>
            <person name="Goldman G.H."/>
            <person name="Bell-Pedersen D."/>
            <person name="Griffiths-Jones S."/>
            <person name="Doonan J.H."/>
            <person name="Yu J."/>
            <person name="Vienken K."/>
            <person name="Pain A."/>
            <person name="Freitag M."/>
            <person name="Selker E.U."/>
            <person name="Archer D.B."/>
            <person name="Penalva M.A."/>
            <person name="Oakley B.R."/>
            <person name="Momany M."/>
            <person name="Tanaka T."/>
            <person name="Kumagai T."/>
            <person name="Asai K."/>
            <person name="Machida M."/>
            <person name="Nierman W.C."/>
            <person name="Denning D.W."/>
            <person name="Caddick M."/>
            <person name="Hynes M."/>
            <person name="Paoletti M."/>
            <person name="Fischer R."/>
            <person name="Miller B."/>
            <person name="Dyer P."/>
            <person name="Sachs M.S."/>
            <person name="Osmani S.A."/>
            <person name="Birren B.W."/>
        </authorList>
    </citation>
    <scope>NUCLEOTIDE SEQUENCE [LARGE SCALE GENOMIC DNA]</scope>
    <source>
        <strain evidence="11">FGSC A4 / ATCC 38163 / CBS 112.46 / NRRL 194 / M139</strain>
    </source>
</reference>
<dbReference type="AlphaFoldDB" id="C8V3U7"/>
<evidence type="ECO:0000256" key="5">
    <source>
        <dbReference type="ARBA" id="ARBA00022989"/>
    </source>
</evidence>
<accession>C8V3U7</accession>
<dbReference type="EMBL" id="BN001302">
    <property type="protein sequence ID" value="CBF75665.1"/>
    <property type="molecule type" value="Genomic_DNA"/>
</dbReference>
<name>C8V3U7_EMENI</name>
<dbReference type="GO" id="GO:0017040">
    <property type="term" value="F:N-acylsphingosine amidohydrolase activity"/>
    <property type="evidence" value="ECO:0000318"/>
    <property type="project" value="GO_Central"/>
</dbReference>
<feature type="transmembrane region" description="Helical" evidence="9">
    <location>
        <begin position="72"/>
        <end position="89"/>
    </location>
</feature>
<dbReference type="VEuPathDB" id="FungiDB:AN10452"/>
<protein>
    <submittedName>
        <fullName evidence="10">Uncharacterized protein</fullName>
    </submittedName>
</protein>
<dbReference type="STRING" id="227321.C8V3U7"/>
<dbReference type="OMA" id="IMFEPLR"/>
<dbReference type="RefSeq" id="XP_661266.2">
    <property type="nucleotide sequence ID" value="XM_656174.2"/>
</dbReference>
<keyword evidence="8" id="KW-0862">Zinc</keyword>